<protein>
    <submittedName>
        <fullName evidence="1">Uncharacterized protein</fullName>
    </submittedName>
</protein>
<sequence length="185" mass="19967">MSYSEYLGRYKQRMVTITDTRPHRDAGHQTEIVKRIAAAGNLETAVAATACLLPLNAPSTRSATGYNHGGGHKVQSVDRYQEFVSGQAVAKGELRRNAKASQITNTMPCLSSAQLPEINDKLAANAELSKIQVARQMYGNGYANNCCPNCKKTQLAGACNCRLTAAQSAALKSNIQWPHTADRNA</sequence>
<reference evidence="1" key="1">
    <citation type="journal article" date="2020" name="Nature">
        <title>Giant virus diversity and host interactions through global metagenomics.</title>
        <authorList>
            <person name="Schulz F."/>
            <person name="Roux S."/>
            <person name="Paez-Espino D."/>
            <person name="Jungbluth S."/>
            <person name="Walsh D.A."/>
            <person name="Denef V.J."/>
            <person name="McMahon K.D."/>
            <person name="Konstantinidis K.T."/>
            <person name="Eloe-Fadrosh E.A."/>
            <person name="Kyrpides N.C."/>
            <person name="Woyke T."/>
        </authorList>
    </citation>
    <scope>NUCLEOTIDE SEQUENCE</scope>
    <source>
        <strain evidence="1">GVMAG-M-3300009180-45</strain>
    </source>
</reference>
<dbReference type="AlphaFoldDB" id="A0A6C0F1Z1"/>
<organism evidence="1">
    <name type="scientific">viral metagenome</name>
    <dbReference type="NCBI Taxonomy" id="1070528"/>
    <lineage>
        <taxon>unclassified sequences</taxon>
        <taxon>metagenomes</taxon>
        <taxon>organismal metagenomes</taxon>
    </lineage>
</organism>
<name>A0A6C0F1Z1_9ZZZZ</name>
<dbReference type="EMBL" id="MN739021">
    <property type="protein sequence ID" value="QHT35468.1"/>
    <property type="molecule type" value="Genomic_DNA"/>
</dbReference>
<evidence type="ECO:0000313" key="1">
    <source>
        <dbReference type="EMBL" id="QHT35468.1"/>
    </source>
</evidence>
<accession>A0A6C0F1Z1</accession>
<proteinExistence type="predicted"/>